<comment type="caution">
    <text evidence="1">The sequence shown here is derived from an EMBL/GenBank/DDBJ whole genome shotgun (WGS) entry which is preliminary data.</text>
</comment>
<organism evidence="1 2">
    <name type="scientific">Ancylostoma ceylanicum</name>
    <dbReference type="NCBI Taxonomy" id="53326"/>
    <lineage>
        <taxon>Eukaryota</taxon>
        <taxon>Metazoa</taxon>
        <taxon>Ecdysozoa</taxon>
        <taxon>Nematoda</taxon>
        <taxon>Chromadorea</taxon>
        <taxon>Rhabditida</taxon>
        <taxon>Rhabditina</taxon>
        <taxon>Rhabditomorpha</taxon>
        <taxon>Strongyloidea</taxon>
        <taxon>Ancylostomatidae</taxon>
        <taxon>Ancylostomatinae</taxon>
        <taxon>Ancylostoma</taxon>
    </lineage>
</organism>
<name>A0A016UH93_9BILA</name>
<proteinExistence type="predicted"/>
<dbReference type="Proteomes" id="UP000024635">
    <property type="component" value="Unassembled WGS sequence"/>
</dbReference>
<keyword evidence="2" id="KW-1185">Reference proteome</keyword>
<dbReference type="EMBL" id="JARK01001378">
    <property type="protein sequence ID" value="EYC13973.1"/>
    <property type="molecule type" value="Genomic_DNA"/>
</dbReference>
<accession>A0A016UH93</accession>
<dbReference type="AlphaFoldDB" id="A0A016UH93"/>
<sequence length="84" mass="8994">MFVMRVTSNDLLWLAPVPINYDAGIRGDGSGQMRSPALVTGTQIRGASERAGKSVGFLSVFPLSLSLLLGEPERQNGTKRSEMG</sequence>
<gene>
    <name evidence="1" type="primary">Acey_s0042.g637</name>
    <name evidence="1" type="ORF">Y032_0042g637</name>
</gene>
<reference evidence="2" key="1">
    <citation type="journal article" date="2015" name="Nat. Genet.">
        <title>The genome and transcriptome of the zoonotic hookworm Ancylostoma ceylanicum identify infection-specific gene families.</title>
        <authorList>
            <person name="Schwarz E.M."/>
            <person name="Hu Y."/>
            <person name="Antoshechkin I."/>
            <person name="Miller M.M."/>
            <person name="Sternberg P.W."/>
            <person name="Aroian R.V."/>
        </authorList>
    </citation>
    <scope>NUCLEOTIDE SEQUENCE</scope>
    <source>
        <strain evidence="2">HY135</strain>
    </source>
</reference>
<evidence type="ECO:0000313" key="1">
    <source>
        <dbReference type="EMBL" id="EYC13973.1"/>
    </source>
</evidence>
<evidence type="ECO:0000313" key="2">
    <source>
        <dbReference type="Proteomes" id="UP000024635"/>
    </source>
</evidence>
<protein>
    <submittedName>
        <fullName evidence="1">Uncharacterized protein</fullName>
    </submittedName>
</protein>